<dbReference type="Gene3D" id="3.40.50.12550">
    <property type="entry name" value="Ubiquitin-activating enzyme E1, inactive adenylation domain, subdomain 2"/>
    <property type="match status" value="1"/>
</dbReference>
<sequence length="83" mass="9163">SPTPKEPYVSEQVAQFYTQWLKERGVSDAYVSFDQLWTLAMQMQQQLVPVSAIVGGVAAQECIKAISGKELPLNNTFVLDGSE</sequence>
<organism evidence="1 2">
    <name type="scientific">Dimargaris verticillata</name>
    <dbReference type="NCBI Taxonomy" id="2761393"/>
    <lineage>
        <taxon>Eukaryota</taxon>
        <taxon>Fungi</taxon>
        <taxon>Fungi incertae sedis</taxon>
        <taxon>Zoopagomycota</taxon>
        <taxon>Kickxellomycotina</taxon>
        <taxon>Dimargaritomycetes</taxon>
        <taxon>Dimargaritales</taxon>
        <taxon>Dimargaritaceae</taxon>
        <taxon>Dimargaris</taxon>
    </lineage>
</organism>
<dbReference type="GO" id="GO:0004839">
    <property type="term" value="F:ubiquitin activating enzyme activity"/>
    <property type="evidence" value="ECO:0007669"/>
    <property type="project" value="UniProtKB-EC"/>
</dbReference>
<feature type="non-terminal residue" evidence="1">
    <location>
        <position position="83"/>
    </location>
</feature>
<keyword evidence="1" id="KW-0436">Ligase</keyword>
<comment type="caution">
    <text evidence="1">The sequence shown here is derived from an EMBL/GenBank/DDBJ whole genome shotgun (WGS) entry which is preliminary data.</text>
</comment>
<dbReference type="Proteomes" id="UP001151582">
    <property type="component" value="Unassembled WGS sequence"/>
</dbReference>
<feature type="non-terminal residue" evidence="1">
    <location>
        <position position="1"/>
    </location>
</feature>
<evidence type="ECO:0000313" key="1">
    <source>
        <dbReference type="EMBL" id="KAJ1968693.1"/>
    </source>
</evidence>
<dbReference type="InterPro" id="IPR035985">
    <property type="entry name" value="Ubiquitin-activating_enz"/>
</dbReference>
<dbReference type="OrthoDB" id="10252231at2759"/>
<accession>A0A9W8E4A0</accession>
<name>A0A9W8E4A0_9FUNG</name>
<dbReference type="SUPFAM" id="SSF69572">
    <property type="entry name" value="Activating enzymes of the ubiquitin-like proteins"/>
    <property type="match status" value="1"/>
</dbReference>
<keyword evidence="2" id="KW-1185">Reference proteome</keyword>
<protein>
    <submittedName>
        <fullName evidence="1">SUMO-activating enzyme subunit 1</fullName>
        <ecNumber evidence="1">6.2.1.45</ecNumber>
    </submittedName>
</protein>
<dbReference type="EC" id="6.2.1.45" evidence="1"/>
<reference evidence="1" key="1">
    <citation type="submission" date="2022-07" db="EMBL/GenBank/DDBJ databases">
        <title>Phylogenomic reconstructions and comparative analyses of Kickxellomycotina fungi.</title>
        <authorList>
            <person name="Reynolds N.K."/>
            <person name="Stajich J.E."/>
            <person name="Barry K."/>
            <person name="Grigoriev I.V."/>
            <person name="Crous P."/>
            <person name="Smith M.E."/>
        </authorList>
    </citation>
    <scope>NUCLEOTIDE SEQUENCE</scope>
    <source>
        <strain evidence="1">RSA 567</strain>
    </source>
</reference>
<dbReference type="EMBL" id="JANBQB010002069">
    <property type="protein sequence ID" value="KAJ1968693.1"/>
    <property type="molecule type" value="Genomic_DNA"/>
</dbReference>
<gene>
    <name evidence="1" type="primary">SAE1</name>
    <name evidence="1" type="ORF">H4R34_006242</name>
</gene>
<evidence type="ECO:0000313" key="2">
    <source>
        <dbReference type="Proteomes" id="UP001151582"/>
    </source>
</evidence>
<proteinExistence type="predicted"/>
<dbReference type="AlphaFoldDB" id="A0A9W8E4A0"/>